<feature type="domain" description="4Fe-4S ferredoxin-type" evidence="4">
    <location>
        <begin position="249"/>
        <end position="278"/>
    </location>
</feature>
<keyword evidence="2" id="KW-0408">Iron</keyword>
<evidence type="ECO:0000313" key="5">
    <source>
        <dbReference type="EMBL" id="AER66041.1"/>
    </source>
</evidence>
<dbReference type="HOGENOM" id="CLU_890827_0_0_0"/>
<dbReference type="EMBL" id="CP003096">
    <property type="protein sequence ID" value="AER66041.1"/>
    <property type="molecule type" value="Genomic_DNA"/>
</dbReference>
<dbReference type="STRING" id="580340.Tlie_0302"/>
<dbReference type="PROSITE" id="PS51379">
    <property type="entry name" value="4FE4S_FER_2"/>
    <property type="match status" value="1"/>
</dbReference>
<dbReference type="Proteomes" id="UP000005868">
    <property type="component" value="Chromosome"/>
</dbReference>
<accession>G7V6T2</accession>
<dbReference type="SUPFAM" id="SSF54862">
    <property type="entry name" value="4Fe-4S ferredoxins"/>
    <property type="match status" value="1"/>
</dbReference>
<evidence type="ECO:0000256" key="3">
    <source>
        <dbReference type="ARBA" id="ARBA00023014"/>
    </source>
</evidence>
<name>G7V6T2_THELD</name>
<dbReference type="PROSITE" id="PS00198">
    <property type="entry name" value="4FE4S_FER_1"/>
    <property type="match status" value="1"/>
</dbReference>
<evidence type="ECO:0000256" key="1">
    <source>
        <dbReference type="ARBA" id="ARBA00022723"/>
    </source>
</evidence>
<organism evidence="5 6">
    <name type="scientific">Thermovirga lienii (strain ATCC BAA-1197 / DSM 17291 / Cas60314)</name>
    <dbReference type="NCBI Taxonomy" id="580340"/>
    <lineage>
        <taxon>Bacteria</taxon>
        <taxon>Thermotogati</taxon>
        <taxon>Synergistota</taxon>
        <taxon>Synergistia</taxon>
        <taxon>Synergistales</taxon>
        <taxon>Thermovirgaceae</taxon>
        <taxon>Thermovirga</taxon>
    </lineage>
</organism>
<reference evidence="6" key="1">
    <citation type="submission" date="2011-10" db="EMBL/GenBank/DDBJ databases">
        <title>The complete genome of chromosome of Thermovirga lienii DSM 17291.</title>
        <authorList>
            <consortium name="US DOE Joint Genome Institute (JGI-PGF)"/>
            <person name="Lucas S."/>
            <person name="Copeland A."/>
            <person name="Lapidus A."/>
            <person name="Glavina del Rio T."/>
            <person name="Dalin E."/>
            <person name="Tice H."/>
            <person name="Bruce D."/>
            <person name="Goodwin L."/>
            <person name="Pitluck S."/>
            <person name="Peters L."/>
            <person name="Mikhailova N."/>
            <person name="Saunders E."/>
            <person name="Kyrpides N."/>
            <person name="Mavromatis K."/>
            <person name="Ivanova N."/>
            <person name="Last F.I."/>
            <person name="Brettin T."/>
            <person name="Detter J.C."/>
            <person name="Han C."/>
            <person name="Larimer F."/>
            <person name="Land M."/>
            <person name="Hauser L."/>
            <person name="Markowitz V."/>
            <person name="Cheng J.-F."/>
            <person name="Hugenholtz P."/>
            <person name="Woyke T."/>
            <person name="Wu D."/>
            <person name="Spring S."/>
            <person name="Schroeder M."/>
            <person name="Brambilla E.-M."/>
            <person name="Klenk H.-P."/>
            <person name="Eisen J.A."/>
        </authorList>
    </citation>
    <scope>NUCLEOTIDE SEQUENCE [LARGE SCALE GENOMIC DNA]</scope>
    <source>
        <strain evidence="6">ATCC BAA-1197 / DSM 17291 / Cas60314</strain>
    </source>
</reference>
<dbReference type="Gene3D" id="3.30.70.20">
    <property type="match status" value="1"/>
</dbReference>
<dbReference type="InterPro" id="IPR017896">
    <property type="entry name" value="4Fe4S_Fe-S-bd"/>
</dbReference>
<dbReference type="GO" id="GO:0046872">
    <property type="term" value="F:metal ion binding"/>
    <property type="evidence" value="ECO:0007669"/>
    <property type="project" value="UniProtKB-KW"/>
</dbReference>
<keyword evidence="1" id="KW-0479">Metal-binding</keyword>
<dbReference type="PANTHER" id="PTHR42827:SF1">
    <property type="entry name" value="IRON-SULFUR CLUSTER-BINDING PROTEIN"/>
    <property type="match status" value="1"/>
</dbReference>
<sequence>MKKQERLDERDTMFARMAWRKGGKAYQDYYQRNPEKKEIDEELRLLPDLGSPRTPSWNPLAAPIIDGVFGLLANWHPLVDGEPAPEKIQNSPETWTKWVKGLCLHFGADLVGIVKMEPRHYYSHRGRKEEVYGEPIVDMLPWGVVIARAMDPEMIHRGPLAPQTVETVRGYLNVAVTALALASSIRQAGYKARVHMDGNYLLPLVPAAVDAGLGALGRNGLLITKEFGPCVRISAVTTDMPLLETPKDPIFEKVPGFCNGCNLCSTMCPGKAIPSGPMNKMKDHWSFSPEKCYRVWRNVGTDCGVCISSCPFTQGAVDWKKLVEAEPTEKYAQDVTALCQKRPFNPIPPEWLKGE</sequence>
<keyword evidence="6" id="KW-1185">Reference proteome</keyword>
<keyword evidence="3" id="KW-0411">Iron-sulfur</keyword>
<proteinExistence type="predicted"/>
<gene>
    <name evidence="5" type="ordered locus">Tlie_0302</name>
</gene>
<evidence type="ECO:0000313" key="6">
    <source>
        <dbReference type="Proteomes" id="UP000005868"/>
    </source>
</evidence>
<dbReference type="OrthoDB" id="9782387at2"/>
<evidence type="ECO:0000259" key="4">
    <source>
        <dbReference type="PROSITE" id="PS51379"/>
    </source>
</evidence>
<dbReference type="PANTHER" id="PTHR42827">
    <property type="entry name" value="IRON-SULFUR CLUSTER-BINDING PROTEIN-RELATED"/>
    <property type="match status" value="1"/>
</dbReference>
<protein>
    <submittedName>
        <fullName evidence="5">Putative reductive dehalogenase</fullName>
    </submittedName>
</protein>
<reference evidence="5 6" key="2">
    <citation type="journal article" date="2012" name="Stand. Genomic Sci.">
        <title>Genome sequence of the moderately thermophilic, amino-acid-degrading and sulfur-reducing bacterium Thermovirga lienii type strain (Cas60314(T)).</title>
        <authorList>
            <person name="Goker M."/>
            <person name="Saunders E."/>
            <person name="Lapidus A."/>
            <person name="Nolan M."/>
            <person name="Lucas S."/>
            <person name="Hammon N."/>
            <person name="Deshpande S."/>
            <person name="Cheng J.F."/>
            <person name="Han C."/>
            <person name="Tapia R."/>
            <person name="Goodwin L.A."/>
            <person name="Pitluck S."/>
            <person name="Liolios K."/>
            <person name="Mavromatis K."/>
            <person name="Pagani I."/>
            <person name="Ivanova N."/>
            <person name="Mikhailova N."/>
            <person name="Pati A."/>
            <person name="Chen A."/>
            <person name="Palaniappan K."/>
            <person name="Land M."/>
            <person name="Chang Y.J."/>
            <person name="Jeffries C.D."/>
            <person name="Brambilla E.M."/>
            <person name="Rohde M."/>
            <person name="Spring S."/>
            <person name="Detter J.C."/>
            <person name="Woyke T."/>
            <person name="Bristow J."/>
            <person name="Eisen J.A."/>
            <person name="Markowitz V."/>
            <person name="Hugenholtz P."/>
            <person name="Kyrpides N.C."/>
            <person name="Klenk H.P."/>
        </authorList>
    </citation>
    <scope>NUCLEOTIDE SEQUENCE [LARGE SCALE GENOMIC DNA]</scope>
    <source>
        <strain evidence="6">ATCC BAA-1197 / DSM 17291 / Cas60314</strain>
    </source>
</reference>
<dbReference type="InterPro" id="IPR017900">
    <property type="entry name" value="4Fe4S_Fe_S_CS"/>
</dbReference>
<dbReference type="eggNOG" id="COG1600">
    <property type="taxonomic scope" value="Bacteria"/>
</dbReference>
<dbReference type="Pfam" id="PF12838">
    <property type="entry name" value="Fer4_7"/>
    <property type="match status" value="1"/>
</dbReference>
<dbReference type="KEGG" id="tli:Tlie_0302"/>
<dbReference type="AlphaFoldDB" id="G7V6T2"/>
<dbReference type="GO" id="GO:0051536">
    <property type="term" value="F:iron-sulfur cluster binding"/>
    <property type="evidence" value="ECO:0007669"/>
    <property type="project" value="UniProtKB-KW"/>
</dbReference>
<evidence type="ECO:0000256" key="2">
    <source>
        <dbReference type="ARBA" id="ARBA00023004"/>
    </source>
</evidence>